<keyword evidence="4 6" id="KW-1133">Transmembrane helix</keyword>
<name>A0A974RWZ4_9GAMM</name>
<comment type="subcellular location">
    <subcellularLocation>
        <location evidence="1">Cell membrane</location>
        <topology evidence="1">Multi-pass membrane protein</topology>
    </subcellularLocation>
</comment>
<proteinExistence type="predicted"/>
<feature type="domain" description="EamA" evidence="7">
    <location>
        <begin position="159"/>
        <end position="286"/>
    </location>
</feature>
<dbReference type="NCBIfam" id="NF008676">
    <property type="entry name" value="PRK11689.1"/>
    <property type="match status" value="1"/>
</dbReference>
<evidence type="ECO:0000256" key="6">
    <source>
        <dbReference type="SAM" id="Phobius"/>
    </source>
</evidence>
<dbReference type="PANTHER" id="PTHR42920">
    <property type="entry name" value="OS03G0707200 PROTEIN-RELATED"/>
    <property type="match status" value="1"/>
</dbReference>
<dbReference type="SUPFAM" id="SSF103481">
    <property type="entry name" value="Multidrug resistance efflux transporter EmrE"/>
    <property type="match status" value="2"/>
</dbReference>
<dbReference type="PANTHER" id="PTHR42920:SF24">
    <property type="entry name" value="AROMATIC AMINO ACID EXPORTER YDDG"/>
    <property type="match status" value="1"/>
</dbReference>
<accession>A0A974RWZ4</accession>
<dbReference type="RefSeq" id="WP_201090217.1">
    <property type="nucleotide sequence ID" value="NZ_CP067393.1"/>
</dbReference>
<feature type="transmembrane region" description="Helical" evidence="6">
    <location>
        <begin position="188"/>
        <end position="206"/>
    </location>
</feature>
<organism evidence="8 9">
    <name type="scientific">Entomomonas asaccharolytica</name>
    <dbReference type="NCBI Taxonomy" id="2785331"/>
    <lineage>
        <taxon>Bacteria</taxon>
        <taxon>Pseudomonadati</taxon>
        <taxon>Pseudomonadota</taxon>
        <taxon>Gammaproteobacteria</taxon>
        <taxon>Pseudomonadales</taxon>
        <taxon>Pseudomonadaceae</taxon>
        <taxon>Entomomonas</taxon>
    </lineage>
</organism>
<feature type="transmembrane region" description="Helical" evidence="6">
    <location>
        <begin position="212"/>
        <end position="234"/>
    </location>
</feature>
<dbReference type="AlphaFoldDB" id="A0A974RWZ4"/>
<dbReference type="GO" id="GO:0005886">
    <property type="term" value="C:plasma membrane"/>
    <property type="evidence" value="ECO:0007669"/>
    <property type="project" value="UniProtKB-SubCell"/>
</dbReference>
<keyword evidence="9" id="KW-1185">Reference proteome</keyword>
<evidence type="ECO:0000256" key="1">
    <source>
        <dbReference type="ARBA" id="ARBA00004651"/>
    </source>
</evidence>
<dbReference type="EMBL" id="CP067393">
    <property type="protein sequence ID" value="QQP84319.1"/>
    <property type="molecule type" value="Genomic_DNA"/>
</dbReference>
<feature type="transmembrane region" description="Helical" evidence="6">
    <location>
        <begin position="158"/>
        <end position="176"/>
    </location>
</feature>
<dbReference type="KEGG" id="eaz:JHT90_07720"/>
<evidence type="ECO:0000256" key="5">
    <source>
        <dbReference type="ARBA" id="ARBA00023136"/>
    </source>
</evidence>
<reference evidence="8 9" key="1">
    <citation type="submission" date="2021-01" db="EMBL/GenBank/DDBJ databases">
        <title>Entomomonas sp. F2A isolated from a house cricket (Acheta domesticus).</title>
        <authorList>
            <person name="Spergser J."/>
            <person name="Busse H.-J."/>
        </authorList>
    </citation>
    <scope>NUCLEOTIDE SEQUENCE [LARGE SCALE GENOMIC DNA]</scope>
    <source>
        <strain evidence="8 9">F2A</strain>
    </source>
</reference>
<dbReference type="InterPro" id="IPR037185">
    <property type="entry name" value="EmrE-like"/>
</dbReference>
<keyword evidence="5 6" id="KW-0472">Membrane</keyword>
<feature type="transmembrane region" description="Helical" evidence="6">
    <location>
        <begin position="31"/>
        <end position="52"/>
    </location>
</feature>
<evidence type="ECO:0000256" key="4">
    <source>
        <dbReference type="ARBA" id="ARBA00022989"/>
    </source>
</evidence>
<protein>
    <submittedName>
        <fullName evidence="8">Aromatic amino acid DMT transporter YddG</fullName>
    </submittedName>
</protein>
<evidence type="ECO:0000259" key="7">
    <source>
        <dbReference type="Pfam" id="PF00892"/>
    </source>
</evidence>
<keyword evidence="3 6" id="KW-0812">Transmembrane</keyword>
<evidence type="ECO:0000256" key="3">
    <source>
        <dbReference type="ARBA" id="ARBA00022692"/>
    </source>
</evidence>
<feature type="transmembrane region" description="Helical" evidence="6">
    <location>
        <begin position="271"/>
        <end position="291"/>
    </location>
</feature>
<keyword evidence="2" id="KW-1003">Cell membrane</keyword>
<feature type="transmembrane region" description="Helical" evidence="6">
    <location>
        <begin position="121"/>
        <end position="138"/>
    </location>
</feature>
<evidence type="ECO:0000256" key="2">
    <source>
        <dbReference type="ARBA" id="ARBA00022475"/>
    </source>
</evidence>
<feature type="transmembrane region" description="Helical" evidence="6">
    <location>
        <begin position="98"/>
        <end position="114"/>
    </location>
</feature>
<sequence>MNSIKASLLGIIAILIWSCFTALIRTLTESFGVVAGAALIYTIGAITLCIYNKGIPNIRKFPKSYLLGCGILFVIYEILLSMAVGLSSSRQQSIEVSLINYLWPCLIVFLSLFINKQKVSLLFWPGIALSFLGVAWSISGENGFNIYNLINNIKTDPIPYLLAFIAAFLWGLYCNLSKRFNNGNNGVPLFFIAVALILWTKFLLSSDTIGQVSVSAIVELILVGVLIAVAYAFWEIGIQKGNMLLLAILSYFTPIASVLFSAIWLETPLTISFWYGVIMVTVGSLLCWFATRVSNKATAVSH</sequence>
<dbReference type="Proteomes" id="UP000595278">
    <property type="component" value="Chromosome"/>
</dbReference>
<feature type="domain" description="EamA" evidence="7">
    <location>
        <begin position="6"/>
        <end position="137"/>
    </location>
</feature>
<dbReference type="InterPro" id="IPR051258">
    <property type="entry name" value="Diverse_Substrate_Transporter"/>
</dbReference>
<gene>
    <name evidence="8" type="primary">yddG</name>
    <name evidence="8" type="ORF">JHT90_07720</name>
</gene>
<dbReference type="InterPro" id="IPR000620">
    <property type="entry name" value="EamA_dom"/>
</dbReference>
<dbReference type="Pfam" id="PF00892">
    <property type="entry name" value="EamA"/>
    <property type="match status" value="2"/>
</dbReference>
<feature type="transmembrane region" description="Helical" evidence="6">
    <location>
        <begin position="243"/>
        <end position="265"/>
    </location>
</feature>
<feature type="transmembrane region" description="Helical" evidence="6">
    <location>
        <begin position="64"/>
        <end position="86"/>
    </location>
</feature>
<evidence type="ECO:0000313" key="9">
    <source>
        <dbReference type="Proteomes" id="UP000595278"/>
    </source>
</evidence>
<evidence type="ECO:0000313" key="8">
    <source>
        <dbReference type="EMBL" id="QQP84319.1"/>
    </source>
</evidence>